<keyword evidence="2" id="KW-0547">Nucleotide-binding</keyword>
<dbReference type="GO" id="GO:0006099">
    <property type="term" value="P:tricarboxylic acid cycle"/>
    <property type="evidence" value="ECO:0007669"/>
    <property type="project" value="UniProtKB-UniPathway"/>
</dbReference>
<dbReference type="UniPathway" id="UPA00223">
    <property type="reaction ID" value="UER00999"/>
</dbReference>
<dbReference type="GO" id="GO:0006104">
    <property type="term" value="P:succinyl-CoA metabolic process"/>
    <property type="evidence" value="ECO:0007669"/>
    <property type="project" value="TreeGrafter"/>
</dbReference>
<dbReference type="SUPFAM" id="SSF56059">
    <property type="entry name" value="Glutathione synthetase ATP-binding domain-like"/>
    <property type="match status" value="1"/>
</dbReference>
<evidence type="ECO:0000256" key="1">
    <source>
        <dbReference type="ARBA" id="ARBA00022532"/>
    </source>
</evidence>
<keyword evidence="2" id="KW-0067">ATP-binding</keyword>
<dbReference type="Gene3D" id="3.30.470.20">
    <property type="entry name" value="ATP-grasp fold, B domain"/>
    <property type="match status" value="1"/>
</dbReference>
<feature type="domain" description="ATP-grasp fold succinyl-CoA synthetase-type" evidence="3">
    <location>
        <begin position="1"/>
        <end position="74"/>
    </location>
</feature>
<dbReference type="AlphaFoldDB" id="A0A3S5C9A5"/>
<proteinExistence type="predicted"/>
<dbReference type="GO" id="GO:0005524">
    <property type="term" value="F:ATP binding"/>
    <property type="evidence" value="ECO:0007669"/>
    <property type="project" value="UniProtKB-KW"/>
</dbReference>
<name>A0A3S5C9A5_9PLAT</name>
<comment type="caution">
    <text evidence="4">The sequence shown here is derived from an EMBL/GenBank/DDBJ whole genome shotgun (WGS) entry which is preliminary data.</text>
</comment>
<dbReference type="PANTHER" id="PTHR11815:SF1">
    <property type="entry name" value="SUCCINATE--COA LIGASE [ADP-FORMING] SUBUNIT BETA, MITOCHONDRIAL"/>
    <property type="match status" value="1"/>
</dbReference>
<gene>
    <name evidence="4" type="ORF">PXEA_LOCUS37153</name>
</gene>
<dbReference type="GO" id="GO:0004775">
    <property type="term" value="F:succinate-CoA ligase (ADP-forming) activity"/>
    <property type="evidence" value="ECO:0007669"/>
    <property type="project" value="TreeGrafter"/>
</dbReference>
<dbReference type="Proteomes" id="UP000784294">
    <property type="component" value="Unassembled WGS sequence"/>
</dbReference>
<reference evidence="4" key="1">
    <citation type="submission" date="2018-11" db="EMBL/GenBank/DDBJ databases">
        <authorList>
            <consortium name="Pathogen Informatics"/>
        </authorList>
    </citation>
    <scope>NUCLEOTIDE SEQUENCE</scope>
</reference>
<protein>
    <recommendedName>
        <fullName evidence="3">ATP-grasp fold succinyl-CoA synthetase-type domain-containing protein</fullName>
    </recommendedName>
</protein>
<evidence type="ECO:0000259" key="3">
    <source>
        <dbReference type="Pfam" id="PF08442"/>
    </source>
</evidence>
<evidence type="ECO:0000313" key="4">
    <source>
        <dbReference type="EMBL" id="VEL43713.1"/>
    </source>
</evidence>
<sequence>MLGHRIYTEQTGDSGQQCSTVMVCERKYSRREHYFAIVLDRATSGPVAIGSSQGGMNIEEVAAETPEALIKVILVLIFNHC</sequence>
<keyword evidence="5" id="KW-1185">Reference proteome</keyword>
<dbReference type="GO" id="GO:0005739">
    <property type="term" value="C:mitochondrion"/>
    <property type="evidence" value="ECO:0007669"/>
    <property type="project" value="TreeGrafter"/>
</dbReference>
<dbReference type="EMBL" id="CAAALY010284346">
    <property type="protein sequence ID" value="VEL43713.1"/>
    <property type="molecule type" value="Genomic_DNA"/>
</dbReference>
<dbReference type="Pfam" id="PF08442">
    <property type="entry name" value="ATP-grasp_2"/>
    <property type="match status" value="1"/>
</dbReference>
<accession>A0A3S5C9A5</accession>
<organism evidence="4 5">
    <name type="scientific">Protopolystoma xenopodis</name>
    <dbReference type="NCBI Taxonomy" id="117903"/>
    <lineage>
        <taxon>Eukaryota</taxon>
        <taxon>Metazoa</taxon>
        <taxon>Spiralia</taxon>
        <taxon>Lophotrochozoa</taxon>
        <taxon>Platyhelminthes</taxon>
        <taxon>Monogenea</taxon>
        <taxon>Polyopisthocotylea</taxon>
        <taxon>Polystomatidea</taxon>
        <taxon>Polystomatidae</taxon>
        <taxon>Protopolystoma</taxon>
    </lineage>
</organism>
<keyword evidence="1" id="KW-0816">Tricarboxylic acid cycle</keyword>
<dbReference type="InterPro" id="IPR013650">
    <property type="entry name" value="ATP-grasp_succ-CoA_synth-type"/>
</dbReference>
<dbReference type="GO" id="GO:0042709">
    <property type="term" value="C:succinate-CoA ligase complex"/>
    <property type="evidence" value="ECO:0007669"/>
    <property type="project" value="TreeGrafter"/>
</dbReference>
<evidence type="ECO:0000313" key="5">
    <source>
        <dbReference type="Proteomes" id="UP000784294"/>
    </source>
</evidence>
<dbReference type="PANTHER" id="PTHR11815">
    <property type="entry name" value="SUCCINYL-COA SYNTHETASE BETA CHAIN"/>
    <property type="match status" value="1"/>
</dbReference>
<evidence type="ECO:0000256" key="2">
    <source>
        <dbReference type="ARBA" id="ARBA00022840"/>
    </source>
</evidence>
<dbReference type="OrthoDB" id="1552at2759"/>